<reference evidence="1" key="1">
    <citation type="journal article" date="2020" name="mSystems">
        <title>Genome- and Community-Level Interaction Insights into Carbon Utilization and Element Cycling Functions of Hydrothermarchaeota in Hydrothermal Sediment.</title>
        <authorList>
            <person name="Zhou Z."/>
            <person name="Liu Y."/>
            <person name="Xu W."/>
            <person name="Pan J."/>
            <person name="Luo Z.H."/>
            <person name="Li M."/>
        </authorList>
    </citation>
    <scope>NUCLEOTIDE SEQUENCE [LARGE SCALE GENOMIC DNA]</scope>
    <source>
        <strain evidence="1">SpSt-618</strain>
        <strain evidence="2">SpSt-657</strain>
    </source>
</reference>
<protein>
    <submittedName>
        <fullName evidence="1">DNA-binding protein</fullName>
    </submittedName>
</protein>
<dbReference type="EMBL" id="DTBZ01000053">
    <property type="protein sequence ID" value="HGQ17796.1"/>
    <property type="molecule type" value="Genomic_DNA"/>
</dbReference>
<organism evidence="1">
    <name type="scientific">Ignisphaera aggregans</name>
    <dbReference type="NCBI Taxonomy" id="334771"/>
    <lineage>
        <taxon>Archaea</taxon>
        <taxon>Thermoproteota</taxon>
        <taxon>Thermoprotei</taxon>
        <taxon>Desulfurococcales</taxon>
        <taxon>Desulfurococcaceae</taxon>
        <taxon>Ignisphaera</taxon>
    </lineage>
</organism>
<comment type="caution">
    <text evidence="1">The sequence shown here is derived from an EMBL/GenBank/DDBJ whole genome shotgun (WGS) entry which is preliminary data.</text>
</comment>
<dbReference type="SUPFAM" id="SSF88723">
    <property type="entry name" value="PIN domain-like"/>
    <property type="match status" value="1"/>
</dbReference>
<evidence type="ECO:0000313" key="1">
    <source>
        <dbReference type="EMBL" id="HGN37145.1"/>
    </source>
</evidence>
<dbReference type="InterPro" id="IPR029060">
    <property type="entry name" value="PIN-like_dom_sf"/>
</dbReference>
<proteinExistence type="predicted"/>
<gene>
    <name evidence="1" type="ORF">ENT87_06330</name>
    <name evidence="2" type="ORF">ENU30_02275</name>
</gene>
<accession>A0A7J3I996</accession>
<dbReference type="GO" id="GO:0003677">
    <property type="term" value="F:DNA binding"/>
    <property type="evidence" value="ECO:0007669"/>
    <property type="project" value="UniProtKB-KW"/>
</dbReference>
<dbReference type="EMBL" id="DTAI01000188">
    <property type="protein sequence ID" value="HGN37145.1"/>
    <property type="molecule type" value="Genomic_DNA"/>
</dbReference>
<evidence type="ECO:0000313" key="2">
    <source>
        <dbReference type="EMBL" id="HGQ17796.1"/>
    </source>
</evidence>
<sequence length="192" mass="22644">MSHNLFAIADTCFLIDWARFRFRDYLFKLFRTVFVSESVLKEVKSGDTIEWIADGMSRGYLSLYTETFDEVEEARRIVEYSRRIPRLISVDLPEALCIAIGRRRGYIVLTENRGAIMFIDIVKEYSNVVVWRSFEVLLSLQIKKLINIDCNNALELFKAYEEDTKHIFPRRDIEEAENVIDNELCRSQPRKN</sequence>
<name>A0A7J3I996_9CREN</name>
<keyword evidence="1" id="KW-0238">DNA-binding</keyword>
<dbReference type="AlphaFoldDB" id="A0A7J3I996"/>